<accession>A0A511NC07</accession>
<keyword evidence="1" id="KW-1133">Transmembrane helix</keyword>
<dbReference type="EMBL" id="BJXC01000001">
    <property type="protein sequence ID" value="GEM50350.1"/>
    <property type="molecule type" value="Genomic_DNA"/>
</dbReference>
<comment type="caution">
    <text evidence="2">The sequence shown here is derived from an EMBL/GenBank/DDBJ whole genome shotgun (WGS) entry which is preliminary data.</text>
</comment>
<evidence type="ECO:0000256" key="1">
    <source>
        <dbReference type="SAM" id="Phobius"/>
    </source>
</evidence>
<keyword evidence="1" id="KW-0472">Membrane</keyword>
<sequence length="84" mass="9714">MKIINIFIPIVKIWLNMGKVYVKHPIVAYIFSLMLVTIAGFMKILEVESADLLLNVTFSISILSLIYVLIRLKRTRKKYTDLAN</sequence>
<dbReference type="Proteomes" id="UP000321245">
    <property type="component" value="Unassembled WGS sequence"/>
</dbReference>
<feature type="transmembrane region" description="Helical" evidence="1">
    <location>
        <begin position="52"/>
        <end position="70"/>
    </location>
</feature>
<keyword evidence="3" id="KW-1185">Reference proteome</keyword>
<name>A0A511NC07_9FLAO</name>
<evidence type="ECO:0000313" key="2">
    <source>
        <dbReference type="EMBL" id="GEM50350.1"/>
    </source>
</evidence>
<organism evidence="2 3">
    <name type="scientific">Empedobacter brevis NBRC 14943 = ATCC 43319</name>
    <dbReference type="NCBI Taxonomy" id="1218108"/>
    <lineage>
        <taxon>Bacteria</taxon>
        <taxon>Pseudomonadati</taxon>
        <taxon>Bacteroidota</taxon>
        <taxon>Flavobacteriia</taxon>
        <taxon>Flavobacteriales</taxon>
        <taxon>Weeksellaceae</taxon>
        <taxon>Empedobacter</taxon>
    </lineage>
</organism>
<protein>
    <submittedName>
        <fullName evidence="2">Uncharacterized protein</fullName>
    </submittedName>
</protein>
<feature type="transmembrane region" description="Helical" evidence="1">
    <location>
        <begin position="26"/>
        <end position="46"/>
    </location>
</feature>
<evidence type="ECO:0000313" key="3">
    <source>
        <dbReference type="Proteomes" id="UP000321245"/>
    </source>
</evidence>
<keyword evidence="1" id="KW-0812">Transmembrane</keyword>
<dbReference type="RefSeq" id="WP_146810284.1">
    <property type="nucleotide sequence ID" value="NZ_BJXC01000001.1"/>
</dbReference>
<gene>
    <name evidence="2" type="ORF">EB1_01400</name>
</gene>
<proteinExistence type="predicted"/>
<reference evidence="2 3" key="1">
    <citation type="submission" date="2019-07" db="EMBL/GenBank/DDBJ databases">
        <title>Whole genome shotgun sequence of Empedobacter brevis NBRC 14943.</title>
        <authorList>
            <person name="Hosoyama A."/>
            <person name="Uohara A."/>
            <person name="Ohji S."/>
            <person name="Ichikawa N."/>
        </authorList>
    </citation>
    <scope>NUCLEOTIDE SEQUENCE [LARGE SCALE GENOMIC DNA]</scope>
    <source>
        <strain evidence="2 3">NBRC 14943</strain>
    </source>
</reference>
<dbReference type="AlphaFoldDB" id="A0A511NC07"/>